<sequence length="49" mass="5268">MMADDGDETGQKPEVDVIKAVQSGDISILNSLVGHRSVRSLQLWGMIGL</sequence>
<gene>
    <name evidence="1" type="ORF">Tci_902857</name>
</gene>
<comment type="caution">
    <text evidence="1">The sequence shown here is derived from an EMBL/GenBank/DDBJ whole genome shotgun (WGS) entry which is preliminary data.</text>
</comment>
<accession>A0A699VB54</accession>
<dbReference type="EMBL" id="BKCJ011408459">
    <property type="protein sequence ID" value="GFD30888.1"/>
    <property type="molecule type" value="Genomic_DNA"/>
</dbReference>
<organism evidence="1">
    <name type="scientific">Tanacetum cinerariifolium</name>
    <name type="common">Dalmatian daisy</name>
    <name type="synonym">Chrysanthemum cinerariifolium</name>
    <dbReference type="NCBI Taxonomy" id="118510"/>
    <lineage>
        <taxon>Eukaryota</taxon>
        <taxon>Viridiplantae</taxon>
        <taxon>Streptophyta</taxon>
        <taxon>Embryophyta</taxon>
        <taxon>Tracheophyta</taxon>
        <taxon>Spermatophyta</taxon>
        <taxon>Magnoliopsida</taxon>
        <taxon>eudicotyledons</taxon>
        <taxon>Gunneridae</taxon>
        <taxon>Pentapetalae</taxon>
        <taxon>asterids</taxon>
        <taxon>campanulids</taxon>
        <taxon>Asterales</taxon>
        <taxon>Asteraceae</taxon>
        <taxon>Asteroideae</taxon>
        <taxon>Anthemideae</taxon>
        <taxon>Anthemidinae</taxon>
        <taxon>Tanacetum</taxon>
    </lineage>
</organism>
<evidence type="ECO:0000313" key="1">
    <source>
        <dbReference type="EMBL" id="GFD30888.1"/>
    </source>
</evidence>
<protein>
    <submittedName>
        <fullName evidence="1">Uncharacterized protein</fullName>
    </submittedName>
</protein>
<feature type="non-terminal residue" evidence="1">
    <location>
        <position position="49"/>
    </location>
</feature>
<dbReference type="AlphaFoldDB" id="A0A699VB54"/>
<name>A0A699VB54_TANCI</name>
<reference evidence="1" key="1">
    <citation type="journal article" date="2019" name="Sci. Rep.">
        <title>Draft genome of Tanacetum cinerariifolium, the natural source of mosquito coil.</title>
        <authorList>
            <person name="Yamashiro T."/>
            <person name="Shiraishi A."/>
            <person name="Satake H."/>
            <person name="Nakayama K."/>
        </authorList>
    </citation>
    <scope>NUCLEOTIDE SEQUENCE</scope>
</reference>
<proteinExistence type="predicted"/>